<dbReference type="InterPro" id="IPR051402">
    <property type="entry name" value="KPR-Related"/>
</dbReference>
<evidence type="ECO:0000259" key="5">
    <source>
        <dbReference type="Pfam" id="PF02558"/>
    </source>
</evidence>
<dbReference type="PANTHER" id="PTHR21708:SF26">
    <property type="entry name" value="2-DEHYDROPANTOATE 2-REDUCTASE"/>
    <property type="match status" value="1"/>
</dbReference>
<comment type="similarity">
    <text evidence="1 4">Belongs to the ketopantoate reductase family.</text>
</comment>
<evidence type="ECO:0000256" key="1">
    <source>
        <dbReference type="ARBA" id="ARBA00007870"/>
    </source>
</evidence>
<dbReference type="EC" id="1.1.1.169" evidence="4"/>
<dbReference type="RefSeq" id="WP_337314396.1">
    <property type="nucleotide sequence ID" value="NZ_JAEKNS010000161.1"/>
</dbReference>
<evidence type="ECO:0000313" key="8">
    <source>
        <dbReference type="EMBL" id="PZR84234.1"/>
    </source>
</evidence>
<evidence type="ECO:0000256" key="2">
    <source>
        <dbReference type="ARBA" id="ARBA00022857"/>
    </source>
</evidence>
<comment type="caution">
    <text evidence="8">The sequence shown here is derived from an EMBL/GenBank/DDBJ whole genome shotgun (WGS) entry which is preliminary data.</text>
</comment>
<dbReference type="GO" id="GO:0008677">
    <property type="term" value="F:2-dehydropantoate 2-reductase activity"/>
    <property type="evidence" value="ECO:0007669"/>
    <property type="project" value="UniProtKB-EC"/>
</dbReference>
<dbReference type="GO" id="GO:0015940">
    <property type="term" value="P:pantothenate biosynthetic process"/>
    <property type="evidence" value="ECO:0007669"/>
    <property type="project" value="UniProtKB-UniPathway"/>
</dbReference>
<name>A0A2W6AKT5_9BACT</name>
<comment type="catalytic activity">
    <reaction evidence="4">
        <text>(R)-pantoate + NADP(+) = 2-dehydropantoate + NADPH + H(+)</text>
        <dbReference type="Rhea" id="RHEA:16233"/>
        <dbReference type="ChEBI" id="CHEBI:11561"/>
        <dbReference type="ChEBI" id="CHEBI:15378"/>
        <dbReference type="ChEBI" id="CHEBI:15980"/>
        <dbReference type="ChEBI" id="CHEBI:57783"/>
        <dbReference type="ChEBI" id="CHEBI:58349"/>
        <dbReference type="EC" id="1.1.1.169"/>
    </reaction>
</comment>
<reference evidence="7 10" key="3">
    <citation type="submission" date="2020-10" db="EMBL/GenBank/DDBJ databases">
        <title>Ca. Dormibacterota MAGs.</title>
        <authorList>
            <person name="Montgomery K."/>
        </authorList>
    </citation>
    <scope>NUCLEOTIDE SEQUENCE [LARGE SCALE GENOMIC DNA]</scope>
    <source>
        <strain evidence="7">SC8812_S17_18</strain>
    </source>
</reference>
<dbReference type="InterPro" id="IPR013332">
    <property type="entry name" value="KPR_N"/>
</dbReference>
<dbReference type="Pfam" id="PF08546">
    <property type="entry name" value="ApbA_C"/>
    <property type="match status" value="1"/>
</dbReference>
<accession>A0A2W6AKT5</accession>
<dbReference type="Pfam" id="PF02558">
    <property type="entry name" value="ApbA"/>
    <property type="match status" value="1"/>
</dbReference>
<dbReference type="Proteomes" id="UP000606991">
    <property type="component" value="Unassembled WGS sequence"/>
</dbReference>
<dbReference type="Proteomes" id="UP000248724">
    <property type="component" value="Unassembled WGS sequence"/>
</dbReference>
<dbReference type="AlphaFoldDB" id="A0A2W6AKT5"/>
<comment type="pathway">
    <text evidence="4">Cofactor biosynthesis; (R)-pantothenate biosynthesis; (R)-pantoate from 3-methyl-2-oxobutanoate: step 2/2.</text>
</comment>
<keyword evidence="3 4" id="KW-0560">Oxidoreductase</keyword>
<evidence type="ECO:0000313" key="9">
    <source>
        <dbReference type="Proteomes" id="UP000248724"/>
    </source>
</evidence>
<dbReference type="Gene3D" id="3.40.50.720">
    <property type="entry name" value="NAD(P)-binding Rossmann-like Domain"/>
    <property type="match status" value="1"/>
</dbReference>
<dbReference type="GO" id="GO:0005737">
    <property type="term" value="C:cytoplasm"/>
    <property type="evidence" value="ECO:0007669"/>
    <property type="project" value="TreeGrafter"/>
</dbReference>
<feature type="domain" description="Ketopantoate reductase N-terminal" evidence="5">
    <location>
        <begin position="10"/>
        <end position="150"/>
    </location>
</feature>
<keyword evidence="4" id="KW-0566">Pantothenate biosynthesis</keyword>
<comment type="function">
    <text evidence="4">Catalyzes the NADPH-dependent reduction of ketopantoate into pantoic acid.</text>
</comment>
<evidence type="ECO:0000313" key="10">
    <source>
        <dbReference type="Proteomes" id="UP000606991"/>
    </source>
</evidence>
<evidence type="ECO:0000256" key="3">
    <source>
        <dbReference type="ARBA" id="ARBA00023002"/>
    </source>
</evidence>
<dbReference type="InterPro" id="IPR036291">
    <property type="entry name" value="NAD(P)-bd_dom_sf"/>
</dbReference>
<dbReference type="InterPro" id="IPR003710">
    <property type="entry name" value="ApbA"/>
</dbReference>
<dbReference type="InterPro" id="IPR013752">
    <property type="entry name" value="KPA_reductase"/>
</dbReference>
<feature type="domain" description="Ketopantoate reductase C-terminal" evidence="6">
    <location>
        <begin position="185"/>
        <end position="300"/>
    </location>
</feature>
<dbReference type="SUPFAM" id="SSF51735">
    <property type="entry name" value="NAD(P)-binding Rossmann-fold domains"/>
    <property type="match status" value="1"/>
</dbReference>
<dbReference type="EMBL" id="JAEKNS010000161">
    <property type="protein sequence ID" value="MBJ7596394.1"/>
    <property type="molecule type" value="Genomic_DNA"/>
</dbReference>
<organism evidence="8 9">
    <name type="scientific">Candidatus Aeolococcus gillhamiae</name>
    <dbReference type="NCBI Taxonomy" id="3127015"/>
    <lineage>
        <taxon>Bacteria</taxon>
        <taxon>Bacillati</taxon>
        <taxon>Candidatus Dormiibacterota</taxon>
        <taxon>Candidatus Dormibacteria</taxon>
        <taxon>Candidatus Aeolococcales</taxon>
        <taxon>Candidatus Aeolococcaceae</taxon>
        <taxon>Candidatus Aeolococcus</taxon>
    </lineage>
</organism>
<evidence type="ECO:0000259" key="6">
    <source>
        <dbReference type="Pfam" id="PF08546"/>
    </source>
</evidence>
<evidence type="ECO:0000313" key="7">
    <source>
        <dbReference type="EMBL" id="MBJ7596394.1"/>
    </source>
</evidence>
<evidence type="ECO:0000256" key="4">
    <source>
        <dbReference type="RuleBase" id="RU362068"/>
    </source>
</evidence>
<dbReference type="PANTHER" id="PTHR21708">
    <property type="entry name" value="PROBABLE 2-DEHYDROPANTOATE 2-REDUCTASE"/>
    <property type="match status" value="1"/>
</dbReference>
<dbReference type="UniPathway" id="UPA00028">
    <property type="reaction ID" value="UER00004"/>
</dbReference>
<accession>A0A934JYD5</accession>
<keyword evidence="2 4" id="KW-0521">NADP</keyword>
<dbReference type="NCBIfam" id="TIGR00745">
    <property type="entry name" value="apbA_panE"/>
    <property type="match status" value="1"/>
</dbReference>
<dbReference type="Gene3D" id="1.10.1040.10">
    <property type="entry name" value="N-(1-d-carboxylethyl)-l-norvaline Dehydrogenase, domain 2"/>
    <property type="match status" value="1"/>
</dbReference>
<reference evidence="8 9" key="1">
    <citation type="journal article" date="2017" name="Nature">
        <title>Atmospheric trace gases support primary production in Antarctic desert surface soil.</title>
        <authorList>
            <person name="Ji M."/>
            <person name="Greening C."/>
            <person name="Vanwonterghem I."/>
            <person name="Carere C.R."/>
            <person name="Bay S.K."/>
            <person name="Steen J.A."/>
            <person name="Montgomery K."/>
            <person name="Lines T."/>
            <person name="Beardall J."/>
            <person name="van Dorst J."/>
            <person name="Snape I."/>
            <person name="Stott M.B."/>
            <person name="Hugenholtz P."/>
            <person name="Ferrari B.C."/>
        </authorList>
    </citation>
    <scope>NUCLEOTIDE SEQUENCE [LARGE SCALE GENOMIC DNA]</scope>
    <source>
        <strain evidence="8">RRmetagenome_bin12</strain>
    </source>
</reference>
<proteinExistence type="inferred from homology"/>
<reference evidence="8" key="2">
    <citation type="submission" date="2018-05" db="EMBL/GenBank/DDBJ databases">
        <authorList>
            <person name="Ferrari B."/>
        </authorList>
    </citation>
    <scope>NUCLEOTIDE SEQUENCE</scope>
    <source>
        <strain evidence="8">RRmetagenome_bin12</strain>
    </source>
</reference>
<dbReference type="SUPFAM" id="SSF48179">
    <property type="entry name" value="6-phosphogluconate dehydrogenase C-terminal domain-like"/>
    <property type="match status" value="1"/>
</dbReference>
<dbReference type="InterPro" id="IPR008927">
    <property type="entry name" value="6-PGluconate_DH-like_C_sf"/>
</dbReference>
<sequence length="306" mass="31881">MSGIESTTSVAVLGPGGVGSLVGALLAHEGVRVVCLARQATVDRLRAHGITVRSDRFGSFTVPVEAATRLHVRADAVLVTVKAPDLLAALDAVPPSALGDALVIPFLNGIEHVATLRGRYSAEAVVPATIRVEATRVAVGQVEHTSPFASVEFAASAANGDRVGQLAAHLRGAGLEVNVRTDETAMLWEKLAFLAPLAILTTYAEAPAGAVRTDCRDDLVACIREVTEVAKAKGAHVDVDRLIAAIDGVPASMRSSMQRDAAAGRPTELEAIGGAVVRAADRARVPVPVTRRLVEALRDRQPTVSP</sequence>
<protein>
    <recommendedName>
        <fullName evidence="4">2-dehydropantoate 2-reductase</fullName>
        <ecNumber evidence="4">1.1.1.169</ecNumber>
    </recommendedName>
    <alternativeName>
        <fullName evidence="4">Ketopantoate reductase</fullName>
    </alternativeName>
</protein>
<dbReference type="EMBL" id="QHBU01000008">
    <property type="protein sequence ID" value="PZR84234.1"/>
    <property type="molecule type" value="Genomic_DNA"/>
</dbReference>
<dbReference type="InterPro" id="IPR013328">
    <property type="entry name" value="6PGD_dom2"/>
</dbReference>
<gene>
    <name evidence="8" type="ORF">DLM65_00475</name>
    <name evidence="7" type="ORF">JF886_16325</name>
</gene>